<dbReference type="EMBL" id="CACRTR010000008">
    <property type="protein sequence ID" value="VYU18720.1"/>
    <property type="molecule type" value="Genomic_DNA"/>
</dbReference>
<proteinExistence type="predicted"/>
<dbReference type="AlphaFoldDB" id="A0A6N3CPX3"/>
<sequence length="188" mass="21647">MNRKQTTPKTETDKKVLRPWCGSCALKQEDRILGSFETLPDVDKCIELVFLDKQIKALEQEFDEKAKIYLDETKPKQEVCEVADTVCSVEELAEKLRTRGVDIGRNQLFKWLRDNGYARYGNGRAYQNLPTQESLENNYMITAQVTHREKRTGKLILSQRIRVTPLGQDFFGRALMAEYGTAPKAVRL</sequence>
<protein>
    <submittedName>
        <fullName evidence="2">Phage antirepressor protein KilAC domain protein</fullName>
    </submittedName>
</protein>
<evidence type="ECO:0000313" key="2">
    <source>
        <dbReference type="EMBL" id="VYU18720.1"/>
    </source>
</evidence>
<evidence type="ECO:0000259" key="1">
    <source>
        <dbReference type="Pfam" id="PF03374"/>
    </source>
</evidence>
<accession>A0A6N3CPX3</accession>
<name>A0A6N3CPX3_EUBLI</name>
<organism evidence="2">
    <name type="scientific">Eubacterium limosum</name>
    <dbReference type="NCBI Taxonomy" id="1736"/>
    <lineage>
        <taxon>Bacteria</taxon>
        <taxon>Bacillati</taxon>
        <taxon>Bacillota</taxon>
        <taxon>Clostridia</taxon>
        <taxon>Eubacteriales</taxon>
        <taxon>Eubacteriaceae</taxon>
        <taxon>Eubacterium</taxon>
    </lineage>
</organism>
<dbReference type="InterPro" id="IPR005039">
    <property type="entry name" value="Ant_C"/>
</dbReference>
<reference evidence="2" key="1">
    <citation type="submission" date="2019-11" db="EMBL/GenBank/DDBJ databases">
        <authorList>
            <person name="Feng L."/>
        </authorList>
    </citation>
    <scope>NUCLEOTIDE SEQUENCE</scope>
    <source>
        <strain evidence="2">ElimosumLFYP34</strain>
    </source>
</reference>
<feature type="domain" description="Antirepressor protein C-terminal" evidence="1">
    <location>
        <begin position="82"/>
        <end position="175"/>
    </location>
</feature>
<dbReference type="GO" id="GO:0003677">
    <property type="term" value="F:DNA binding"/>
    <property type="evidence" value="ECO:0007669"/>
    <property type="project" value="InterPro"/>
</dbReference>
<dbReference type="Pfam" id="PF03374">
    <property type="entry name" value="ANT"/>
    <property type="match status" value="1"/>
</dbReference>
<gene>
    <name evidence="2" type="ORF">ELLFYP34_02893</name>
</gene>